<dbReference type="Proteomes" id="UP000728032">
    <property type="component" value="Unassembled WGS sequence"/>
</dbReference>
<evidence type="ECO:0000313" key="2">
    <source>
        <dbReference type="Proteomes" id="UP000728032"/>
    </source>
</evidence>
<proteinExistence type="predicted"/>
<accession>A0A7R9LVA8</accession>
<dbReference type="InterPro" id="IPR029044">
    <property type="entry name" value="Nucleotide-diphossugar_trans"/>
</dbReference>
<dbReference type="SUPFAM" id="SSF53448">
    <property type="entry name" value="Nucleotide-diphospho-sugar transferases"/>
    <property type="match status" value="1"/>
</dbReference>
<protein>
    <submittedName>
        <fullName evidence="1">Uncharacterized protein</fullName>
    </submittedName>
</protein>
<gene>
    <name evidence="1" type="ORF">ONB1V03_LOCUS6810</name>
</gene>
<dbReference type="EMBL" id="CAJPVJ010003206">
    <property type="protein sequence ID" value="CAG2167302.1"/>
    <property type="molecule type" value="Genomic_DNA"/>
</dbReference>
<sequence length="61" mass="6716">MSSEAFVTLVTNDTYSMGALVLAHSLRETNTRAQLVVLITPGVTDHMKYSQLLFPSVPIIH</sequence>
<dbReference type="PANTHER" id="PTHR11183">
    <property type="entry name" value="GLYCOGENIN SUBFAMILY MEMBER"/>
    <property type="match status" value="1"/>
</dbReference>
<dbReference type="EMBL" id="OC918031">
    <property type="protein sequence ID" value="CAD7648545.1"/>
    <property type="molecule type" value="Genomic_DNA"/>
</dbReference>
<reference evidence="1" key="1">
    <citation type="submission" date="2020-11" db="EMBL/GenBank/DDBJ databases">
        <authorList>
            <person name="Tran Van P."/>
        </authorList>
    </citation>
    <scope>NUCLEOTIDE SEQUENCE</scope>
</reference>
<keyword evidence="2" id="KW-1185">Reference proteome</keyword>
<name>A0A7R9LVA8_9ACAR</name>
<dbReference type="OrthoDB" id="2014201at2759"/>
<dbReference type="Gene3D" id="3.90.550.10">
    <property type="entry name" value="Spore Coat Polysaccharide Biosynthesis Protein SpsA, Chain A"/>
    <property type="match status" value="1"/>
</dbReference>
<evidence type="ECO:0000313" key="1">
    <source>
        <dbReference type="EMBL" id="CAD7648545.1"/>
    </source>
</evidence>
<dbReference type="AlphaFoldDB" id="A0A7R9LVA8"/>
<dbReference type="InterPro" id="IPR050587">
    <property type="entry name" value="GNT1/Glycosyltrans_8"/>
</dbReference>
<organism evidence="1">
    <name type="scientific">Oppiella nova</name>
    <dbReference type="NCBI Taxonomy" id="334625"/>
    <lineage>
        <taxon>Eukaryota</taxon>
        <taxon>Metazoa</taxon>
        <taxon>Ecdysozoa</taxon>
        <taxon>Arthropoda</taxon>
        <taxon>Chelicerata</taxon>
        <taxon>Arachnida</taxon>
        <taxon>Acari</taxon>
        <taxon>Acariformes</taxon>
        <taxon>Sarcoptiformes</taxon>
        <taxon>Oribatida</taxon>
        <taxon>Brachypylina</taxon>
        <taxon>Oppioidea</taxon>
        <taxon>Oppiidae</taxon>
        <taxon>Oppiella</taxon>
    </lineage>
</organism>